<dbReference type="Gene3D" id="2.60.120.430">
    <property type="entry name" value="Galactose-binding lectin"/>
    <property type="match status" value="1"/>
</dbReference>
<dbReference type="InterPro" id="IPR008979">
    <property type="entry name" value="Galactose-bd-like_sf"/>
</dbReference>
<organism evidence="3 4">
    <name type="scientific">Olleya namhaensis</name>
    <dbReference type="NCBI Taxonomy" id="1144750"/>
    <lineage>
        <taxon>Bacteria</taxon>
        <taxon>Pseudomonadati</taxon>
        <taxon>Bacteroidota</taxon>
        <taxon>Flavobacteriia</taxon>
        <taxon>Flavobacteriales</taxon>
        <taxon>Flavobacteriaceae</taxon>
    </lineage>
</organism>
<keyword evidence="4" id="KW-1185">Reference proteome</keyword>
<dbReference type="AlphaFoldDB" id="A0A1I3MNZ2"/>
<accession>A0A1I3MNZ2</accession>
<gene>
    <name evidence="3" type="ORF">SAMN05443431_103243</name>
</gene>
<name>A0A1I3MNZ2_9FLAO</name>
<feature type="domain" description="Secretion system C-terminal sorting" evidence="2">
    <location>
        <begin position="349"/>
        <end position="417"/>
    </location>
</feature>
<evidence type="ECO:0000313" key="4">
    <source>
        <dbReference type="Proteomes" id="UP000199559"/>
    </source>
</evidence>
<dbReference type="STRING" id="1144750.SAMN05443431_103243"/>
<keyword evidence="1" id="KW-0732">Signal</keyword>
<evidence type="ECO:0000256" key="1">
    <source>
        <dbReference type="ARBA" id="ARBA00022729"/>
    </source>
</evidence>
<dbReference type="Pfam" id="PF18962">
    <property type="entry name" value="Por_Secre_tail"/>
    <property type="match status" value="1"/>
</dbReference>
<protein>
    <submittedName>
        <fullName evidence="3">Por secretion system C-terminal sorting domain-containing protein</fullName>
    </submittedName>
</protein>
<dbReference type="Proteomes" id="UP000199559">
    <property type="component" value="Unassembled WGS sequence"/>
</dbReference>
<dbReference type="EMBL" id="FORM01000003">
    <property type="protein sequence ID" value="SFI98758.1"/>
    <property type="molecule type" value="Genomic_DNA"/>
</dbReference>
<dbReference type="SUPFAM" id="SSF49785">
    <property type="entry name" value="Galactose-binding domain-like"/>
    <property type="match status" value="1"/>
</dbReference>
<reference evidence="4" key="1">
    <citation type="submission" date="2016-10" db="EMBL/GenBank/DDBJ databases">
        <authorList>
            <person name="Varghese N."/>
            <person name="Submissions S."/>
        </authorList>
    </citation>
    <scope>NUCLEOTIDE SEQUENCE [LARGE SCALE GENOMIC DNA]</scope>
    <source>
        <strain evidence="4">DSM 28881</strain>
    </source>
</reference>
<dbReference type="RefSeq" id="WP_090838818.1">
    <property type="nucleotide sequence ID" value="NZ_CANKYB010000009.1"/>
</dbReference>
<sequence length="419" mass="46276">MKKITVLVFLFATTLGISQVLPIDYSDPSDVMNCFDCGFMLTTDAGNDVGQIAGGGLLYDTAQLNLAENLDLSDDANNTITFRIKPIAEYGTRTHLLKFEGGTGPNTELSFTTTGTDWQVVSLDFPAGLGNYDLMVFFPDFNNNEVGTYLVDDFAGGTNIAPIPELEIPSPTPTTPNNEVLSIFGDTGGFTNVWTNDYTFGETTIVDTDPSAVINNTFKMDFSIAGYGQGTNPGAVTDLSAYSNFHFDYYTTNATQIRMILIEEDGAVFEYFYELPTEEAFVFNQWQSVDIPLSFFTNQGFSLDKFFQFKIGTESDLNTGIAYFDNLYFSLNPGTSLSVDRFSANTFSVFPNPTTSDWNIQSIKTVNTVHVFDVLGKTVFTKKIDALQFTIPTDNMPSGLYFAKIYSDEGNQTLKLIKD</sequence>
<proteinExistence type="predicted"/>
<dbReference type="NCBIfam" id="TIGR04183">
    <property type="entry name" value="Por_Secre_tail"/>
    <property type="match status" value="1"/>
</dbReference>
<evidence type="ECO:0000259" key="2">
    <source>
        <dbReference type="Pfam" id="PF18962"/>
    </source>
</evidence>
<dbReference type="InterPro" id="IPR026444">
    <property type="entry name" value="Secre_tail"/>
</dbReference>
<evidence type="ECO:0000313" key="3">
    <source>
        <dbReference type="EMBL" id="SFI98758.1"/>
    </source>
</evidence>